<evidence type="ECO:0000256" key="1">
    <source>
        <dbReference type="SAM" id="MobiDB-lite"/>
    </source>
</evidence>
<dbReference type="EMBL" id="JANBOH010000048">
    <property type="protein sequence ID" value="KAJ1646809.1"/>
    <property type="molecule type" value="Genomic_DNA"/>
</dbReference>
<sequence length="122" mass="14166">MDALEKPADIIADGRSYNQVYRTSISGLDNIVIPHPPQSYQQANHERNDKEKTREGDQQQLKEDQVVVSRRSLWMRIIVDAMFVPFIQGFMLNIGTHWVRNWRKSGGLIGLFKRSSKPTQQR</sequence>
<comment type="caution">
    <text evidence="2">The sequence shown here is derived from an EMBL/GenBank/DDBJ whole genome shotgun (WGS) entry which is preliminary data.</text>
</comment>
<evidence type="ECO:0000313" key="2">
    <source>
        <dbReference type="EMBL" id="KAJ1646809.1"/>
    </source>
</evidence>
<reference evidence="2" key="1">
    <citation type="submission" date="2022-07" db="EMBL/GenBank/DDBJ databases">
        <title>Phylogenomic reconstructions and comparative analyses of Kickxellomycotina fungi.</title>
        <authorList>
            <person name="Reynolds N.K."/>
            <person name="Stajich J.E."/>
            <person name="Barry K."/>
            <person name="Grigoriev I.V."/>
            <person name="Crous P."/>
            <person name="Smith M.E."/>
        </authorList>
    </citation>
    <scope>NUCLEOTIDE SEQUENCE</scope>
    <source>
        <strain evidence="2">NBRC 105413</strain>
    </source>
</reference>
<keyword evidence="3" id="KW-1185">Reference proteome</keyword>
<organism evidence="2 3">
    <name type="scientific">Coemansia asiatica</name>
    <dbReference type="NCBI Taxonomy" id="1052880"/>
    <lineage>
        <taxon>Eukaryota</taxon>
        <taxon>Fungi</taxon>
        <taxon>Fungi incertae sedis</taxon>
        <taxon>Zoopagomycota</taxon>
        <taxon>Kickxellomycotina</taxon>
        <taxon>Kickxellomycetes</taxon>
        <taxon>Kickxellales</taxon>
        <taxon>Kickxellaceae</taxon>
        <taxon>Coemansia</taxon>
    </lineage>
</organism>
<proteinExistence type="predicted"/>
<name>A0A9W8CJP6_9FUNG</name>
<gene>
    <name evidence="2" type="ORF">LPJ64_001749</name>
</gene>
<protein>
    <submittedName>
        <fullName evidence="2">Uncharacterized protein</fullName>
    </submittedName>
</protein>
<feature type="region of interest" description="Disordered" evidence="1">
    <location>
        <begin position="32"/>
        <end position="63"/>
    </location>
</feature>
<evidence type="ECO:0000313" key="3">
    <source>
        <dbReference type="Proteomes" id="UP001145021"/>
    </source>
</evidence>
<dbReference type="AlphaFoldDB" id="A0A9W8CJP6"/>
<dbReference type="Proteomes" id="UP001145021">
    <property type="component" value="Unassembled WGS sequence"/>
</dbReference>
<accession>A0A9W8CJP6</accession>
<feature type="compositionally biased region" description="Basic and acidic residues" evidence="1">
    <location>
        <begin position="44"/>
        <end position="63"/>
    </location>
</feature>